<proteinExistence type="predicted"/>
<keyword evidence="2" id="KW-1133">Transmembrane helix</keyword>
<dbReference type="Gene3D" id="2.60.40.60">
    <property type="entry name" value="Cadherins"/>
    <property type="match status" value="5"/>
</dbReference>
<dbReference type="SUPFAM" id="SSF49313">
    <property type="entry name" value="Cadherin-like"/>
    <property type="match status" value="5"/>
</dbReference>
<protein>
    <submittedName>
        <fullName evidence="5">CELR3-like protein</fullName>
    </submittedName>
</protein>
<evidence type="ECO:0000259" key="4">
    <source>
        <dbReference type="PROSITE" id="PS50268"/>
    </source>
</evidence>
<evidence type="ECO:0000313" key="6">
    <source>
        <dbReference type="Proteomes" id="UP001164746"/>
    </source>
</evidence>
<dbReference type="PANTHER" id="PTHR24026">
    <property type="entry name" value="FAT ATYPICAL CADHERIN-RELATED"/>
    <property type="match status" value="1"/>
</dbReference>
<dbReference type="Pfam" id="PF00028">
    <property type="entry name" value="Cadherin"/>
    <property type="match status" value="1"/>
</dbReference>
<dbReference type="PANTHER" id="PTHR24026:SF126">
    <property type="entry name" value="PROTOCADHERIN FAT 4"/>
    <property type="match status" value="1"/>
</dbReference>
<evidence type="ECO:0000256" key="3">
    <source>
        <dbReference type="PROSITE-ProRule" id="PRU00043"/>
    </source>
</evidence>
<feature type="domain" description="Cadherin" evidence="4">
    <location>
        <begin position="38"/>
        <end position="190"/>
    </location>
</feature>
<dbReference type="PROSITE" id="PS50268">
    <property type="entry name" value="CADHERIN_2"/>
    <property type="match status" value="3"/>
</dbReference>
<dbReference type="Proteomes" id="UP001164746">
    <property type="component" value="Chromosome 7"/>
</dbReference>
<keyword evidence="3" id="KW-0106">Calcium</keyword>
<dbReference type="CDD" id="cd11304">
    <property type="entry name" value="Cadherin_repeat"/>
    <property type="match status" value="4"/>
</dbReference>
<dbReference type="PRINTS" id="PR00205">
    <property type="entry name" value="CADHERIN"/>
</dbReference>
<dbReference type="EMBL" id="CP111018">
    <property type="protein sequence ID" value="WAR10388.1"/>
    <property type="molecule type" value="Genomic_DNA"/>
</dbReference>
<keyword evidence="1" id="KW-0812">Transmembrane</keyword>
<gene>
    <name evidence="5" type="ORF">MAR_035464</name>
</gene>
<sequence>MDMIGEFAVRATDNGSPGRSTDGSVTIQITRAVLPRFLNTPYSTSVQENSVNGTCIFTVSATDADGQTPGQRATADVTIGVQHNVNSPIFKPDNYIEVIPEETAVGASILRVTATDADKTALYRWHPTIVYRLDGFVPAVDNRLQQSQVLRSSVVVIRATDADITSPENLIISSATVNIVVIRNNNAPVFTSFERYDVTINEVVPVLQEVLTVTAHDVDNGLVRYNMIDSPASSVFRIEFVTGQIFPLVSLLEVSEDIYQHQIMYSIIASTSRTFFSNINPTNGEIRVNGDLSQTGVSVFEITIHARDNPGSNAVSRFDMATVSVTITVTRPVFTSATYNATISEYFPVQQSVIRTVATDADQANTPSGTIDYSIEYISSTLTNGFAQFLVSPTDGSICISQPLTRINVPGNFELHVVATDLRPCSQSQLQRQCTSPSSATSMLQSLPTKRDTPDYWAFGRDLFQATAIDDDPDVVLSRNTHNAEFDYLIDPDELYAAQFFGINKDGILFVKANIQEADKREEFKTVEVGSEHARHKDVSKMPAV</sequence>
<dbReference type="InterPro" id="IPR002126">
    <property type="entry name" value="Cadherin-like_dom"/>
</dbReference>
<keyword evidence="2" id="KW-0472">Membrane</keyword>
<evidence type="ECO:0000313" key="5">
    <source>
        <dbReference type="EMBL" id="WAR10388.1"/>
    </source>
</evidence>
<keyword evidence="6" id="KW-1185">Reference proteome</keyword>
<evidence type="ECO:0000256" key="2">
    <source>
        <dbReference type="ARBA" id="ARBA00022989"/>
    </source>
</evidence>
<evidence type="ECO:0000256" key="1">
    <source>
        <dbReference type="ARBA" id="ARBA00022692"/>
    </source>
</evidence>
<accession>A0ABY7EP76</accession>
<reference evidence="5" key="1">
    <citation type="submission" date="2022-11" db="EMBL/GenBank/DDBJ databases">
        <title>Centuries of genome instability and evolution in soft-shell clam transmissible cancer (bioRxiv).</title>
        <authorList>
            <person name="Hart S.F.M."/>
            <person name="Yonemitsu M.A."/>
            <person name="Giersch R.M."/>
            <person name="Beal B.F."/>
            <person name="Arriagada G."/>
            <person name="Davis B.W."/>
            <person name="Ostrander E.A."/>
            <person name="Goff S.P."/>
            <person name="Metzger M.J."/>
        </authorList>
    </citation>
    <scope>NUCLEOTIDE SEQUENCE</scope>
    <source>
        <strain evidence="5">MELC-2E11</strain>
        <tissue evidence="5">Siphon/mantle</tissue>
    </source>
</reference>
<dbReference type="InterPro" id="IPR015919">
    <property type="entry name" value="Cadherin-like_sf"/>
</dbReference>
<feature type="domain" description="Cadherin" evidence="4">
    <location>
        <begin position="192"/>
        <end position="334"/>
    </location>
</feature>
<name>A0ABY7EP76_MYAAR</name>
<organism evidence="5 6">
    <name type="scientific">Mya arenaria</name>
    <name type="common">Soft-shell clam</name>
    <dbReference type="NCBI Taxonomy" id="6604"/>
    <lineage>
        <taxon>Eukaryota</taxon>
        <taxon>Metazoa</taxon>
        <taxon>Spiralia</taxon>
        <taxon>Lophotrochozoa</taxon>
        <taxon>Mollusca</taxon>
        <taxon>Bivalvia</taxon>
        <taxon>Autobranchia</taxon>
        <taxon>Heteroconchia</taxon>
        <taxon>Euheterodonta</taxon>
        <taxon>Imparidentia</taxon>
        <taxon>Neoheterodontei</taxon>
        <taxon>Myida</taxon>
        <taxon>Myoidea</taxon>
        <taxon>Myidae</taxon>
        <taxon>Mya</taxon>
    </lineage>
</organism>
<feature type="domain" description="Cadherin" evidence="4">
    <location>
        <begin position="335"/>
        <end position="456"/>
    </location>
</feature>